<dbReference type="CDD" id="cd03137">
    <property type="entry name" value="GATase1_AraC_1"/>
    <property type="match status" value="1"/>
</dbReference>
<dbReference type="Gene3D" id="1.10.10.60">
    <property type="entry name" value="Homeodomain-like"/>
    <property type="match status" value="1"/>
</dbReference>
<dbReference type="PANTHER" id="PTHR43130:SF3">
    <property type="entry name" value="HTH-TYPE TRANSCRIPTIONAL REGULATOR RV1931C"/>
    <property type="match status" value="1"/>
</dbReference>
<accession>A0ABT3KTN3</accession>
<evidence type="ECO:0000256" key="2">
    <source>
        <dbReference type="ARBA" id="ARBA00023163"/>
    </source>
</evidence>
<dbReference type="SUPFAM" id="SSF52317">
    <property type="entry name" value="Class I glutamine amidotransferase-like"/>
    <property type="match status" value="1"/>
</dbReference>
<proteinExistence type="predicted"/>
<dbReference type="InterPro" id="IPR029062">
    <property type="entry name" value="Class_I_gatase-like"/>
</dbReference>
<dbReference type="PANTHER" id="PTHR43130">
    <property type="entry name" value="ARAC-FAMILY TRANSCRIPTIONAL REGULATOR"/>
    <property type="match status" value="1"/>
</dbReference>
<dbReference type="EMBL" id="QZCW01000002">
    <property type="protein sequence ID" value="MCW5321690.1"/>
    <property type="molecule type" value="Genomic_DNA"/>
</dbReference>
<reference evidence="6" key="1">
    <citation type="submission" date="2023-07" db="EMBL/GenBank/DDBJ databases">
        <title>Verminephrobacter genomes.</title>
        <authorList>
            <person name="Lund M.B."/>
        </authorList>
    </citation>
    <scope>NUCLEOTIDE SEQUENCE [LARGE SCALE GENOMIC DNA]</scope>
    <source>
        <strain evidence="6">AtM5-05</strain>
    </source>
</reference>
<dbReference type="SUPFAM" id="SSF46689">
    <property type="entry name" value="Homeodomain-like"/>
    <property type="match status" value="2"/>
</dbReference>
<evidence type="ECO:0000313" key="5">
    <source>
        <dbReference type="EMBL" id="MCW5321690.1"/>
    </source>
</evidence>
<keyword evidence="2" id="KW-0804">Transcription</keyword>
<dbReference type="InterPro" id="IPR018060">
    <property type="entry name" value="HTH_AraC"/>
</dbReference>
<feature type="domain" description="HTH araC/xylS-type" evidence="4">
    <location>
        <begin position="228"/>
        <end position="326"/>
    </location>
</feature>
<evidence type="ECO:0000256" key="1">
    <source>
        <dbReference type="ARBA" id="ARBA00023015"/>
    </source>
</evidence>
<keyword evidence="6" id="KW-1185">Reference proteome</keyword>
<dbReference type="RefSeq" id="WP_265258303.1">
    <property type="nucleotide sequence ID" value="NZ_QZCV01000002.1"/>
</dbReference>
<name>A0ABT3KTN3_9BURK</name>
<dbReference type="SMART" id="SM00342">
    <property type="entry name" value="HTH_ARAC"/>
    <property type="match status" value="1"/>
</dbReference>
<feature type="region of interest" description="Disordered" evidence="3">
    <location>
        <begin position="329"/>
        <end position="353"/>
    </location>
</feature>
<organism evidence="5 6">
    <name type="scientific">Verminephrobacter aporrectodeae subsp. tuberculatae</name>
    <dbReference type="NCBI Taxonomy" id="1110392"/>
    <lineage>
        <taxon>Bacteria</taxon>
        <taxon>Pseudomonadati</taxon>
        <taxon>Pseudomonadota</taxon>
        <taxon>Betaproteobacteria</taxon>
        <taxon>Burkholderiales</taxon>
        <taxon>Comamonadaceae</taxon>
        <taxon>Verminephrobacter</taxon>
    </lineage>
</organism>
<dbReference type="InterPro" id="IPR009057">
    <property type="entry name" value="Homeodomain-like_sf"/>
</dbReference>
<evidence type="ECO:0000256" key="3">
    <source>
        <dbReference type="SAM" id="MobiDB-lite"/>
    </source>
</evidence>
<dbReference type="InterPro" id="IPR052158">
    <property type="entry name" value="INH-QAR"/>
</dbReference>
<comment type="caution">
    <text evidence="5">The sequence shown here is derived from an EMBL/GenBank/DDBJ whole genome shotgun (WGS) entry which is preliminary data.</text>
</comment>
<dbReference type="PROSITE" id="PS01124">
    <property type="entry name" value="HTH_ARAC_FAMILY_2"/>
    <property type="match status" value="1"/>
</dbReference>
<sequence>MAPLSASRARRVDIVVYPGFKALEAIGTMSVFEYANIHLARQKQPRGYDVAVVSTAAGAVPSDMLMSLVATRGLDAALLPDIALIVGARAIEAALEDNPALLHWVRAAAPRIERLVALCSGSFFLAAAGLLDGQRATTHWSVAPLMQARFPGVQVEADAIYLRAGRLWTSAGVTAGIDLALALVEEDFGRGLALEVARDLVVYLKRPGGQSQFSVHLASQNTSHPGVRRVQDWILCHLDESLGLADMARRAAMSERNFRRVFCKEVGNSPLAFVERARLEAARRLLEDGDLPLKSIAARIGLGSEQPMRRLFLKHLGVTPHEYRARFGGAGGAAQQAPARSGVAGRPLPYSNI</sequence>
<keyword evidence="1" id="KW-0805">Transcription regulation</keyword>
<evidence type="ECO:0000259" key="4">
    <source>
        <dbReference type="PROSITE" id="PS01124"/>
    </source>
</evidence>
<dbReference type="GeneID" id="77319905"/>
<dbReference type="Proteomes" id="UP001208935">
    <property type="component" value="Unassembled WGS sequence"/>
</dbReference>
<evidence type="ECO:0000313" key="6">
    <source>
        <dbReference type="Proteomes" id="UP001208935"/>
    </source>
</evidence>
<dbReference type="Gene3D" id="3.40.50.880">
    <property type="match status" value="1"/>
</dbReference>
<dbReference type="Pfam" id="PF12833">
    <property type="entry name" value="HTH_18"/>
    <property type="match status" value="1"/>
</dbReference>
<protein>
    <submittedName>
        <fullName evidence="5">Helix-turn-helix domain-containing protein</fullName>
    </submittedName>
</protein>
<dbReference type="Pfam" id="PF01965">
    <property type="entry name" value="DJ-1_PfpI"/>
    <property type="match status" value="1"/>
</dbReference>
<dbReference type="InterPro" id="IPR002818">
    <property type="entry name" value="DJ-1/PfpI"/>
</dbReference>
<gene>
    <name evidence="5" type="ORF">D5039_11165</name>
</gene>